<keyword evidence="2" id="KW-1185">Reference proteome</keyword>
<proteinExistence type="predicted"/>
<accession>A0A9X2SAJ5</accession>
<reference evidence="1" key="1">
    <citation type="submission" date="2022-08" db="EMBL/GenBank/DDBJ databases">
        <title>The genomic sequence of strain Paenibacillus sp. SCIV0701.</title>
        <authorList>
            <person name="Zhao H."/>
        </authorList>
    </citation>
    <scope>NUCLEOTIDE SEQUENCE</scope>
    <source>
        <strain evidence="1">SCIV0701</strain>
    </source>
</reference>
<evidence type="ECO:0008006" key="3">
    <source>
        <dbReference type="Google" id="ProtNLM"/>
    </source>
</evidence>
<dbReference type="EMBL" id="JANIPJ010000014">
    <property type="protein sequence ID" value="MCR2806060.1"/>
    <property type="molecule type" value="Genomic_DNA"/>
</dbReference>
<dbReference type="RefSeq" id="WP_257449151.1">
    <property type="nucleotide sequence ID" value="NZ_JANIPJ010000014.1"/>
</dbReference>
<comment type="caution">
    <text evidence="1">The sequence shown here is derived from an EMBL/GenBank/DDBJ whole genome shotgun (WGS) entry which is preliminary data.</text>
</comment>
<protein>
    <recommendedName>
        <fullName evidence="3">WG repeat-containing protein</fullName>
    </recommendedName>
</protein>
<dbReference type="Proteomes" id="UP001141950">
    <property type="component" value="Unassembled WGS sequence"/>
</dbReference>
<organism evidence="1 2">
    <name type="scientific">Paenibacillus soyae</name>
    <dbReference type="NCBI Taxonomy" id="2969249"/>
    <lineage>
        <taxon>Bacteria</taxon>
        <taxon>Bacillati</taxon>
        <taxon>Bacillota</taxon>
        <taxon>Bacilli</taxon>
        <taxon>Bacillales</taxon>
        <taxon>Paenibacillaceae</taxon>
        <taxon>Paenibacillus</taxon>
    </lineage>
</organism>
<evidence type="ECO:0000313" key="2">
    <source>
        <dbReference type="Proteomes" id="UP001141950"/>
    </source>
</evidence>
<evidence type="ECO:0000313" key="1">
    <source>
        <dbReference type="EMBL" id="MCR2806060.1"/>
    </source>
</evidence>
<gene>
    <name evidence="1" type="ORF">NQZ67_19425</name>
</gene>
<name>A0A9X2SAJ5_9BACL</name>
<dbReference type="AlphaFoldDB" id="A0A9X2SAJ5"/>
<sequence>MHTETKQPWNWMLFPFSSVKTSPYGVFAATVGHGVYEIDGAQNWDKLGTGLPDTASIYRLQLHHDRLHACTSTGLYEWMGEHWEKDGLALPCHQYKRIGGACYAATDDGIWIRTGSKWGQLCCEGKRVYDFLNLPQYVIVGHDSGISLYDRFMDEWAHFELHRSVTSLAVYRGHLIGATDQGELLVGDKKGQFERIQFGGKYIFSVASQNGDTYACTDQGLYKLAYIADRLILLSVQVGFPVTDVDHRGDKLYLATLFQGIRTFDL</sequence>